<dbReference type="InterPro" id="IPR051161">
    <property type="entry name" value="Mannose-6P_isomerase_type2"/>
</dbReference>
<dbReference type="PANTHER" id="PTHR46390:SF1">
    <property type="entry name" value="MANNOSE-1-PHOSPHATE GUANYLYLTRANSFERASE"/>
    <property type="match status" value="1"/>
</dbReference>
<dbReference type="EMBL" id="ADLT01000053">
    <property type="protein sequence ID" value="EHO62368.1"/>
    <property type="molecule type" value="Genomic_DNA"/>
</dbReference>
<proteinExistence type="predicted"/>
<dbReference type="Proteomes" id="UP000003277">
    <property type="component" value="Unassembled WGS sequence"/>
</dbReference>
<dbReference type="PANTHER" id="PTHR46390">
    <property type="entry name" value="MANNOSE-1-PHOSPHATE GUANYLYLTRANSFERASE"/>
    <property type="match status" value="1"/>
</dbReference>
<organism evidence="2 3">
    <name type="scientific">Dialister succinatiphilus YIT 11850</name>
    <dbReference type="NCBI Taxonomy" id="742743"/>
    <lineage>
        <taxon>Bacteria</taxon>
        <taxon>Bacillati</taxon>
        <taxon>Bacillota</taxon>
        <taxon>Negativicutes</taxon>
        <taxon>Veillonellales</taxon>
        <taxon>Veillonellaceae</taxon>
        <taxon>Dialister</taxon>
    </lineage>
</organism>
<dbReference type="CDD" id="cd02213">
    <property type="entry name" value="cupin_PMI_typeII_C"/>
    <property type="match status" value="1"/>
</dbReference>
<dbReference type="Pfam" id="PF01050">
    <property type="entry name" value="MannoseP_isomer"/>
    <property type="match status" value="1"/>
</dbReference>
<evidence type="ECO:0000259" key="1">
    <source>
        <dbReference type="Pfam" id="PF01050"/>
    </source>
</evidence>
<sequence>MLNEIVHKPWGRYIILYRGLNYKMKLIEINPGAKLSLQLHAYRSEHWIITGGIALCTLGNKSMIFRKGESLDIPVGVKHRLENIGNSLLCVIEEQRGKYIEEDDITRLDDIYGRIKDK</sequence>
<dbReference type="InterPro" id="IPR014710">
    <property type="entry name" value="RmlC-like_jellyroll"/>
</dbReference>
<dbReference type="InterPro" id="IPR001538">
    <property type="entry name" value="Man6P_isomerase-2_C"/>
</dbReference>
<dbReference type="Gene3D" id="2.60.120.10">
    <property type="entry name" value="Jelly Rolls"/>
    <property type="match status" value="1"/>
</dbReference>
<dbReference type="InterPro" id="IPR011051">
    <property type="entry name" value="RmlC_Cupin_sf"/>
</dbReference>
<evidence type="ECO:0000313" key="2">
    <source>
        <dbReference type="EMBL" id="EHO62368.1"/>
    </source>
</evidence>
<protein>
    <recommendedName>
        <fullName evidence="1">Mannose-6-phosphate isomerase type II C-terminal domain-containing protein</fullName>
    </recommendedName>
</protein>
<dbReference type="eggNOG" id="COG0662">
    <property type="taxonomic scope" value="Bacteria"/>
</dbReference>
<comment type="caution">
    <text evidence="2">The sequence shown here is derived from an EMBL/GenBank/DDBJ whole genome shotgun (WGS) entry which is preliminary data.</text>
</comment>
<dbReference type="GO" id="GO:0009298">
    <property type="term" value="P:GDP-mannose biosynthetic process"/>
    <property type="evidence" value="ECO:0007669"/>
    <property type="project" value="TreeGrafter"/>
</dbReference>
<dbReference type="AlphaFoldDB" id="H1D220"/>
<dbReference type="OrthoDB" id="9806359at2"/>
<dbReference type="GO" id="GO:0005976">
    <property type="term" value="P:polysaccharide metabolic process"/>
    <property type="evidence" value="ECO:0007669"/>
    <property type="project" value="InterPro"/>
</dbReference>
<feature type="domain" description="Mannose-6-phosphate isomerase type II C-terminal" evidence="1">
    <location>
        <begin position="5"/>
        <end position="110"/>
    </location>
</feature>
<dbReference type="SUPFAM" id="SSF51182">
    <property type="entry name" value="RmlC-like cupins"/>
    <property type="match status" value="1"/>
</dbReference>
<dbReference type="STRING" id="742743.HMPREF9453_01658"/>
<gene>
    <name evidence="2" type="ORF">HMPREF9453_01658</name>
</gene>
<reference evidence="2 3" key="1">
    <citation type="submission" date="2011-11" db="EMBL/GenBank/DDBJ databases">
        <title>The Genome Sequence of Dialister succinatiphilus YIT 11850.</title>
        <authorList>
            <consortium name="The Broad Institute Genome Sequencing Platform"/>
            <person name="Earl A."/>
            <person name="Ward D."/>
            <person name="Feldgarden M."/>
            <person name="Gevers D."/>
            <person name="Morotomi M."/>
            <person name="Young S.K."/>
            <person name="Zeng Q."/>
            <person name="Gargeya S."/>
            <person name="Fitzgerald M."/>
            <person name="Haas B."/>
            <person name="Abouelleil A."/>
            <person name="Alvarado L."/>
            <person name="Arachchi H.M."/>
            <person name="Berlin A."/>
            <person name="Brown A."/>
            <person name="Chapman S.B."/>
            <person name="Dunbar C."/>
            <person name="Gearin G."/>
            <person name="Goldberg J."/>
            <person name="Griggs A."/>
            <person name="Gujja S."/>
            <person name="Heiman D."/>
            <person name="Howarth C."/>
            <person name="Lui A."/>
            <person name="MacDonald P.J.P."/>
            <person name="Montmayeur A."/>
            <person name="Murphy C."/>
            <person name="Neiman D."/>
            <person name="Pearson M."/>
            <person name="Priest M."/>
            <person name="Roberts A."/>
            <person name="Saif S."/>
            <person name="Shea T."/>
            <person name="Sisk P."/>
            <person name="Stolte C."/>
            <person name="Sykes S."/>
            <person name="Wortman J."/>
            <person name="Nusbaum C."/>
            <person name="Birren B."/>
        </authorList>
    </citation>
    <scope>NUCLEOTIDE SEQUENCE [LARGE SCALE GENOMIC DNA]</scope>
    <source>
        <strain evidence="2 3">YIT 11850</strain>
    </source>
</reference>
<keyword evidence="3" id="KW-1185">Reference proteome</keyword>
<name>H1D220_9FIRM</name>
<dbReference type="GO" id="GO:0004475">
    <property type="term" value="F:mannose-1-phosphate guanylyltransferase (GTP) activity"/>
    <property type="evidence" value="ECO:0007669"/>
    <property type="project" value="TreeGrafter"/>
</dbReference>
<accession>H1D220</accession>
<dbReference type="HOGENOM" id="CLU_035527_4_1_9"/>
<dbReference type="RefSeq" id="WP_008860152.1">
    <property type="nucleotide sequence ID" value="NZ_JH591188.1"/>
</dbReference>
<evidence type="ECO:0000313" key="3">
    <source>
        <dbReference type="Proteomes" id="UP000003277"/>
    </source>
</evidence>